<sequence>MSLKIESTLWFLTVWMRIIGFHMGPSRKSGPNRRYSVWLLITGSLLLLSTVALHCTSFVRSFLKFRANGISTVHNGTNLTTANRLNVGIEHLNYTCVLIGVHTTFFLVSLTSNWSGLWDTLFLIEGNLKFNSAFYRKCKKSVWIGFTILFVDFVSQLVISLGSFYWDMGFLSPLAIVLANISRTIIASIFLLFFVLARVITLVFQGINEQIVHLDQVEHVPQCYSVSRILNIRLEKWRRNHTLACELVESVNKCFGLVMLVTLVNVFVSFVTTSFEIVRSMEDDETLPYLLVFIFVKKSILLTIMFYEPYRLQAETGRTASSLRRLHPFTADLFTQIKVNTVVMEVTHACPKNNGH</sequence>
<keyword evidence="2" id="KW-1003">Cell membrane</keyword>
<dbReference type="Pfam" id="PF08395">
    <property type="entry name" value="7tm_7"/>
    <property type="match status" value="1"/>
</dbReference>
<feature type="transmembrane region" description="Helical" evidence="6">
    <location>
        <begin position="7"/>
        <end position="25"/>
    </location>
</feature>
<proteinExistence type="predicted"/>
<dbReference type="EMBL" id="CAKKLH010000112">
    <property type="protein sequence ID" value="CAH0103456.1"/>
    <property type="molecule type" value="Genomic_DNA"/>
</dbReference>
<keyword evidence="4 6" id="KW-1133">Transmembrane helix</keyword>
<dbReference type="GO" id="GO:0005886">
    <property type="term" value="C:plasma membrane"/>
    <property type="evidence" value="ECO:0007669"/>
    <property type="project" value="UniProtKB-SubCell"/>
</dbReference>
<name>A0A8J2RKY5_9CRUS</name>
<evidence type="ECO:0000256" key="5">
    <source>
        <dbReference type="ARBA" id="ARBA00023136"/>
    </source>
</evidence>
<gene>
    <name evidence="7" type="ORF">DGAL_LOCUS6030</name>
</gene>
<feature type="transmembrane region" description="Helical" evidence="6">
    <location>
        <begin position="185"/>
        <end position="204"/>
    </location>
</feature>
<feature type="transmembrane region" description="Helical" evidence="6">
    <location>
        <begin position="254"/>
        <end position="275"/>
    </location>
</feature>
<feature type="transmembrane region" description="Helical" evidence="6">
    <location>
        <begin position="37"/>
        <end position="59"/>
    </location>
</feature>
<evidence type="ECO:0000256" key="4">
    <source>
        <dbReference type="ARBA" id="ARBA00022989"/>
    </source>
</evidence>
<reference evidence="7" key="1">
    <citation type="submission" date="2021-11" db="EMBL/GenBank/DDBJ databases">
        <authorList>
            <person name="Schell T."/>
        </authorList>
    </citation>
    <scope>NUCLEOTIDE SEQUENCE</scope>
    <source>
        <strain evidence="7">M5</strain>
    </source>
</reference>
<dbReference type="AlphaFoldDB" id="A0A8J2RKY5"/>
<dbReference type="GO" id="GO:0050909">
    <property type="term" value="P:sensory perception of taste"/>
    <property type="evidence" value="ECO:0007669"/>
    <property type="project" value="InterPro"/>
</dbReference>
<evidence type="ECO:0000256" key="3">
    <source>
        <dbReference type="ARBA" id="ARBA00022692"/>
    </source>
</evidence>
<comment type="caution">
    <text evidence="7">The sequence shown here is derived from an EMBL/GenBank/DDBJ whole genome shotgun (WGS) entry which is preliminary data.</text>
</comment>
<evidence type="ECO:0000256" key="6">
    <source>
        <dbReference type="SAM" id="Phobius"/>
    </source>
</evidence>
<keyword evidence="8" id="KW-1185">Reference proteome</keyword>
<keyword evidence="5 6" id="KW-0472">Membrane</keyword>
<feature type="transmembrane region" description="Helical" evidence="6">
    <location>
        <begin position="142"/>
        <end position="165"/>
    </location>
</feature>
<dbReference type="OrthoDB" id="6349252at2759"/>
<evidence type="ECO:0000256" key="2">
    <source>
        <dbReference type="ARBA" id="ARBA00022475"/>
    </source>
</evidence>
<dbReference type="InterPro" id="IPR013604">
    <property type="entry name" value="7TM_chemorcpt"/>
</dbReference>
<feature type="transmembrane region" description="Helical" evidence="6">
    <location>
        <begin position="287"/>
        <end position="307"/>
    </location>
</feature>
<keyword evidence="3 6" id="KW-0812">Transmembrane</keyword>
<comment type="subcellular location">
    <subcellularLocation>
        <location evidence="1">Cell membrane</location>
        <topology evidence="1">Multi-pass membrane protein</topology>
    </subcellularLocation>
</comment>
<evidence type="ECO:0000256" key="1">
    <source>
        <dbReference type="ARBA" id="ARBA00004651"/>
    </source>
</evidence>
<organism evidence="7 8">
    <name type="scientific">Daphnia galeata</name>
    <dbReference type="NCBI Taxonomy" id="27404"/>
    <lineage>
        <taxon>Eukaryota</taxon>
        <taxon>Metazoa</taxon>
        <taxon>Ecdysozoa</taxon>
        <taxon>Arthropoda</taxon>
        <taxon>Crustacea</taxon>
        <taxon>Branchiopoda</taxon>
        <taxon>Diplostraca</taxon>
        <taxon>Cladocera</taxon>
        <taxon>Anomopoda</taxon>
        <taxon>Daphniidae</taxon>
        <taxon>Daphnia</taxon>
    </lineage>
</organism>
<evidence type="ECO:0000313" key="7">
    <source>
        <dbReference type="EMBL" id="CAH0103456.1"/>
    </source>
</evidence>
<accession>A0A8J2RKY5</accession>
<evidence type="ECO:0000313" key="8">
    <source>
        <dbReference type="Proteomes" id="UP000789390"/>
    </source>
</evidence>
<dbReference type="Proteomes" id="UP000789390">
    <property type="component" value="Unassembled WGS sequence"/>
</dbReference>
<evidence type="ECO:0008006" key="9">
    <source>
        <dbReference type="Google" id="ProtNLM"/>
    </source>
</evidence>
<protein>
    <recommendedName>
        <fullName evidence="9">Gustatory receptor</fullName>
    </recommendedName>
</protein>